<dbReference type="EMBL" id="FJOG01000021">
    <property type="protein sequence ID" value="CZR62605.1"/>
    <property type="molecule type" value="Genomic_DNA"/>
</dbReference>
<keyword evidence="1" id="KW-0732">Signal</keyword>
<protein>
    <recommendedName>
        <fullName evidence="2">FAS1 domain-containing protein</fullName>
    </recommendedName>
</protein>
<feature type="signal peptide" evidence="1">
    <location>
        <begin position="1"/>
        <end position="18"/>
    </location>
</feature>
<accession>A0A1L7XC69</accession>
<sequence length="261" mass="28295">MRAIVLWLLFAGTNLASAQSLLNLSSAFPALVKLTILVNESPLLTTLLGTANNCTFLAPSDDALTAWLQTNRSQAWIDANISYHLLPGNNPTISLENTTHFLSSFLTNSSFSNVTGGQRVEGVGTQNTIFHSANKTASAVTLGDYLSETALVSIIDRVLEIPLDLLTTMTQTRLSYALSVFNAARFLPQYSASMTEVILSSSDITWLVPNSATALANFQDTNFTTEETFLITGYHFVLGNIHYSPELKNGTVLMTCSGCRL</sequence>
<proteinExistence type="predicted"/>
<name>A0A1L7XC69_9HELO</name>
<reference evidence="3 4" key="1">
    <citation type="submission" date="2016-03" db="EMBL/GenBank/DDBJ databases">
        <authorList>
            <person name="Ploux O."/>
        </authorList>
    </citation>
    <scope>NUCLEOTIDE SEQUENCE [LARGE SCALE GENOMIC DNA]</scope>
    <source>
        <strain evidence="3 4">UAMH 11012</strain>
    </source>
</reference>
<dbReference type="Proteomes" id="UP000184330">
    <property type="component" value="Unassembled WGS sequence"/>
</dbReference>
<organism evidence="3 4">
    <name type="scientific">Phialocephala subalpina</name>
    <dbReference type="NCBI Taxonomy" id="576137"/>
    <lineage>
        <taxon>Eukaryota</taxon>
        <taxon>Fungi</taxon>
        <taxon>Dikarya</taxon>
        <taxon>Ascomycota</taxon>
        <taxon>Pezizomycotina</taxon>
        <taxon>Leotiomycetes</taxon>
        <taxon>Helotiales</taxon>
        <taxon>Mollisiaceae</taxon>
        <taxon>Phialocephala</taxon>
        <taxon>Phialocephala fortinii species complex</taxon>
    </lineage>
</organism>
<evidence type="ECO:0000256" key="1">
    <source>
        <dbReference type="SAM" id="SignalP"/>
    </source>
</evidence>
<feature type="chain" id="PRO_5013199692" description="FAS1 domain-containing protein" evidence="1">
    <location>
        <begin position="19"/>
        <end position="261"/>
    </location>
</feature>
<dbReference type="Gene3D" id="2.30.180.10">
    <property type="entry name" value="FAS1 domain"/>
    <property type="match status" value="1"/>
</dbReference>
<dbReference type="PROSITE" id="PS50213">
    <property type="entry name" value="FAS1"/>
    <property type="match status" value="1"/>
</dbReference>
<gene>
    <name evidence="3" type="ORF">PAC_12502</name>
</gene>
<evidence type="ECO:0000313" key="4">
    <source>
        <dbReference type="Proteomes" id="UP000184330"/>
    </source>
</evidence>
<dbReference type="InterPro" id="IPR000782">
    <property type="entry name" value="FAS1_domain"/>
</dbReference>
<dbReference type="AlphaFoldDB" id="A0A1L7XC69"/>
<dbReference type="SUPFAM" id="SSF82153">
    <property type="entry name" value="FAS1 domain"/>
    <property type="match status" value="1"/>
</dbReference>
<dbReference type="OrthoDB" id="286301at2759"/>
<dbReference type="STRING" id="576137.A0A1L7XC69"/>
<dbReference type="InterPro" id="IPR036378">
    <property type="entry name" value="FAS1_dom_sf"/>
</dbReference>
<keyword evidence="4" id="KW-1185">Reference proteome</keyword>
<evidence type="ECO:0000259" key="2">
    <source>
        <dbReference type="PROSITE" id="PS50213"/>
    </source>
</evidence>
<dbReference type="Pfam" id="PF02469">
    <property type="entry name" value="Fasciclin"/>
    <property type="match status" value="1"/>
</dbReference>
<evidence type="ECO:0000313" key="3">
    <source>
        <dbReference type="EMBL" id="CZR62605.1"/>
    </source>
</evidence>
<feature type="domain" description="FAS1" evidence="2">
    <location>
        <begin position="18"/>
        <end position="159"/>
    </location>
</feature>